<comment type="caution">
    <text evidence="2">The sequence shown here is derived from an EMBL/GenBank/DDBJ whole genome shotgun (WGS) entry which is preliminary data.</text>
</comment>
<dbReference type="InterPro" id="IPR036913">
    <property type="entry name" value="YegP-like_sf"/>
</dbReference>
<dbReference type="InterPro" id="IPR051141">
    <property type="entry name" value="UPF0339_domain"/>
</dbReference>
<evidence type="ECO:0000313" key="2">
    <source>
        <dbReference type="EMBL" id="THV24047.1"/>
    </source>
</evidence>
<dbReference type="SUPFAM" id="SSF160113">
    <property type="entry name" value="YegP-like"/>
    <property type="match status" value="2"/>
</dbReference>
<dbReference type="PANTHER" id="PTHR40606">
    <property type="match status" value="1"/>
</dbReference>
<dbReference type="InterPro" id="IPR010879">
    <property type="entry name" value="DUF1508"/>
</dbReference>
<accession>A0A4S8P1X2</accession>
<dbReference type="Pfam" id="PF07411">
    <property type="entry name" value="DUF1508"/>
    <property type="match status" value="2"/>
</dbReference>
<keyword evidence="3" id="KW-1185">Reference proteome</keyword>
<proteinExistence type="predicted"/>
<dbReference type="EMBL" id="STGV01000002">
    <property type="protein sequence ID" value="THV24047.1"/>
    <property type="molecule type" value="Genomic_DNA"/>
</dbReference>
<evidence type="ECO:0000259" key="1">
    <source>
        <dbReference type="Pfam" id="PF07411"/>
    </source>
</evidence>
<dbReference type="Gene3D" id="2.30.29.80">
    <property type="match status" value="1"/>
</dbReference>
<protein>
    <submittedName>
        <fullName evidence="2">DUF1508 domain-containing protein</fullName>
    </submittedName>
</protein>
<dbReference type="AlphaFoldDB" id="A0A4S8P1X2"/>
<gene>
    <name evidence="2" type="ORF">FAA97_08725</name>
</gene>
<dbReference type="OrthoDB" id="9802792at2"/>
<sequence>MHKFKIVKTEKSEFRVQFVYNSEVMVWSENYASKASAKNCVESLKKNAPGAAVVDLTKQETGSGYRFEIDEAKNGESFVRFRAANGEIMVRSETYKSKSSAKSCIASIQQRVAEAPLDEAADAS</sequence>
<name>A0A4S8P1X2_9HYPH</name>
<dbReference type="RefSeq" id="WP_136598139.1">
    <property type="nucleotide sequence ID" value="NZ_STGV01000002.1"/>
</dbReference>
<dbReference type="PANTHER" id="PTHR40606:SF1">
    <property type="entry name" value="UPF0339 PROTEIN YEGP"/>
    <property type="match status" value="1"/>
</dbReference>
<organism evidence="2 3">
    <name type="scientific">Peteryoungia ipomoeae</name>
    <dbReference type="NCBI Taxonomy" id="1210932"/>
    <lineage>
        <taxon>Bacteria</taxon>
        <taxon>Pseudomonadati</taxon>
        <taxon>Pseudomonadota</taxon>
        <taxon>Alphaproteobacteria</taxon>
        <taxon>Hyphomicrobiales</taxon>
        <taxon>Rhizobiaceae</taxon>
        <taxon>Peteryoungia</taxon>
    </lineage>
</organism>
<dbReference type="Proteomes" id="UP000308828">
    <property type="component" value="Unassembled WGS sequence"/>
</dbReference>
<feature type="domain" description="DUF1508" evidence="1">
    <location>
        <begin position="14"/>
        <end position="55"/>
    </location>
</feature>
<feature type="domain" description="DUF1508" evidence="1">
    <location>
        <begin position="72"/>
        <end position="119"/>
    </location>
</feature>
<reference evidence="2 3" key="1">
    <citation type="submission" date="2019-04" db="EMBL/GenBank/DDBJ databases">
        <title>Genome sequence of strain shin9-1.</title>
        <authorList>
            <person name="Gao J."/>
            <person name="Sun J."/>
        </authorList>
    </citation>
    <scope>NUCLEOTIDE SEQUENCE [LARGE SCALE GENOMIC DNA]</scope>
    <source>
        <strain evidence="3">shin9-1</strain>
    </source>
</reference>
<evidence type="ECO:0000313" key="3">
    <source>
        <dbReference type="Proteomes" id="UP000308828"/>
    </source>
</evidence>